<dbReference type="InterPro" id="IPR003959">
    <property type="entry name" value="ATPase_AAA_core"/>
</dbReference>
<dbReference type="InterPro" id="IPR052267">
    <property type="entry name" value="N-DRC_Component"/>
</dbReference>
<dbReference type="SMART" id="SM00015">
    <property type="entry name" value="IQ"/>
    <property type="match status" value="2"/>
</dbReference>
<evidence type="ECO:0000259" key="3">
    <source>
        <dbReference type="SMART" id="SM00382"/>
    </source>
</evidence>
<organism evidence="4 5">
    <name type="scientific">Vespula squamosa</name>
    <name type="common">Southern yellow jacket</name>
    <name type="synonym">Wasp</name>
    <dbReference type="NCBI Taxonomy" id="30214"/>
    <lineage>
        <taxon>Eukaryota</taxon>
        <taxon>Metazoa</taxon>
        <taxon>Ecdysozoa</taxon>
        <taxon>Arthropoda</taxon>
        <taxon>Hexapoda</taxon>
        <taxon>Insecta</taxon>
        <taxon>Pterygota</taxon>
        <taxon>Neoptera</taxon>
        <taxon>Endopterygota</taxon>
        <taxon>Hymenoptera</taxon>
        <taxon>Apocrita</taxon>
        <taxon>Aculeata</taxon>
        <taxon>Vespoidea</taxon>
        <taxon>Vespidae</taxon>
        <taxon>Vespinae</taxon>
        <taxon>Vespula</taxon>
    </lineage>
</organism>
<feature type="coiled-coil region" evidence="1">
    <location>
        <begin position="787"/>
        <end position="821"/>
    </location>
</feature>
<feature type="compositionally biased region" description="Polar residues" evidence="2">
    <location>
        <begin position="330"/>
        <end position="343"/>
    </location>
</feature>
<dbReference type="Gene3D" id="1.20.5.190">
    <property type="match status" value="1"/>
</dbReference>
<dbReference type="InterPro" id="IPR000048">
    <property type="entry name" value="IQ_motif_EF-hand-BS"/>
</dbReference>
<dbReference type="EMBL" id="JAUDFV010000156">
    <property type="protein sequence ID" value="KAL2714423.1"/>
    <property type="molecule type" value="Genomic_DNA"/>
</dbReference>
<dbReference type="Pfam" id="PF00612">
    <property type="entry name" value="IQ"/>
    <property type="match status" value="1"/>
</dbReference>
<accession>A0ABD2A1B3</accession>
<evidence type="ECO:0000256" key="2">
    <source>
        <dbReference type="SAM" id="MobiDB-lite"/>
    </source>
</evidence>
<dbReference type="PROSITE" id="PS50096">
    <property type="entry name" value="IQ"/>
    <property type="match status" value="1"/>
</dbReference>
<name>A0ABD2A1B3_VESSQ</name>
<sequence length="821" mass="95848">MSNATYNELWKETQNTLDELIRTDSSVQGSKPQKDRKKAHQIVSELYVRYIIICNKLEECYDQIIQPQKRILLKKLLNSVIGRVLELKHELVNVDLSEHSYYDDILIKYGVTPEDVEIRIPRYFNRERRKEIDDRRGFIENILRNLGFLDEVIVSKTMSELEAVRLIQAHERARQGRVRFQFMKEIRQMKEKSTAKQETEEIEKEDIEAAAIKIQKIWRGYRTRCWIRKRRLDEMLLIGMLPPNQVMMENIRQTEKIIHYRHEKQTKFQEIYEKLINETTERIRKERSAVMEENMRSEIRNWINDYFQQTGKIPDLPSAESGGSRFIFSRQGTESTISKSTGVSSKESRKSKKSKTKRSSEPEKSEDETEQSYFKSIPSNFLPELINLQEEYQKVWKNKDESMNPMQEPYKDMIETDKIREIEDEVRIGVDQTLRDDIEALQAALDRDKGIKSKRIKKTQKRIRRSGKKNRKKKEKDLTPDRTTESLFEELLTQGIIKLYRETPLADFKVERSYANYELLQNDKNTLPTLGDIRQLISEYCILPLGNSILRELTPLVRSVLIAGPSGSGKKMLINAICTELGATLFDITPANIVGKYPGKTGLIMLMHLISKVSRLLQPSIIFMDGAEKPFVKKPSKTDKTDPKRLKKDLPKLIKGITNEDKIILIGTTNSPWDADQKLLYQTYDKIIYVPRPDYGSMSLVWRNLLYKYPGISRQFDISAMTKICDGFTIGAILAAINEVMTTKRMVQLRTQPLTHAELINAICTKNPVYREEEDAFLSWFSKTPTCRRKQKALELEQQRIEEANETIKKKGKMNENKTNE</sequence>
<evidence type="ECO:0000313" key="4">
    <source>
        <dbReference type="EMBL" id="KAL2714423.1"/>
    </source>
</evidence>
<evidence type="ECO:0000313" key="5">
    <source>
        <dbReference type="Proteomes" id="UP001607302"/>
    </source>
</evidence>
<dbReference type="Proteomes" id="UP001607302">
    <property type="component" value="Unassembled WGS sequence"/>
</dbReference>
<protein>
    <submittedName>
        <fullName evidence="4">IQ and AAA domain-containing protein 1</fullName>
    </submittedName>
</protein>
<feature type="domain" description="AAA+ ATPase" evidence="3">
    <location>
        <begin position="556"/>
        <end position="694"/>
    </location>
</feature>
<proteinExistence type="predicted"/>
<keyword evidence="5" id="KW-1185">Reference proteome</keyword>
<dbReference type="PANTHER" id="PTHR14690">
    <property type="entry name" value="IQ MOTIF CONTAINING WITH AAA DOMAIN 1"/>
    <property type="match status" value="1"/>
</dbReference>
<gene>
    <name evidence="4" type="ORF">V1478_015608</name>
</gene>
<dbReference type="SUPFAM" id="SSF52540">
    <property type="entry name" value="P-loop containing nucleoside triphosphate hydrolases"/>
    <property type="match status" value="1"/>
</dbReference>
<dbReference type="Pfam" id="PF00004">
    <property type="entry name" value="AAA"/>
    <property type="match status" value="1"/>
</dbReference>
<evidence type="ECO:0000256" key="1">
    <source>
        <dbReference type="SAM" id="Coils"/>
    </source>
</evidence>
<dbReference type="PANTHER" id="PTHR14690:SF0">
    <property type="entry name" value="IQ MOTIF CONTAINING WITH AAA DOMAIN 1"/>
    <property type="match status" value="1"/>
</dbReference>
<dbReference type="Gene3D" id="3.40.50.300">
    <property type="entry name" value="P-loop containing nucleotide triphosphate hydrolases"/>
    <property type="match status" value="1"/>
</dbReference>
<comment type="caution">
    <text evidence="4">The sequence shown here is derived from an EMBL/GenBank/DDBJ whole genome shotgun (WGS) entry which is preliminary data.</text>
</comment>
<dbReference type="InterPro" id="IPR027417">
    <property type="entry name" value="P-loop_NTPase"/>
</dbReference>
<keyword evidence="1" id="KW-0175">Coiled coil</keyword>
<dbReference type="CDD" id="cd23767">
    <property type="entry name" value="IQCD"/>
    <property type="match status" value="1"/>
</dbReference>
<dbReference type="AlphaFoldDB" id="A0ABD2A1B3"/>
<feature type="compositionally biased region" description="Basic residues" evidence="2">
    <location>
        <begin position="456"/>
        <end position="474"/>
    </location>
</feature>
<dbReference type="InterPro" id="IPR003593">
    <property type="entry name" value="AAA+_ATPase"/>
</dbReference>
<feature type="region of interest" description="Disordered" evidence="2">
    <location>
        <begin position="456"/>
        <end position="481"/>
    </location>
</feature>
<dbReference type="SMART" id="SM00382">
    <property type="entry name" value="AAA"/>
    <property type="match status" value="1"/>
</dbReference>
<feature type="region of interest" description="Disordered" evidence="2">
    <location>
        <begin position="314"/>
        <end position="374"/>
    </location>
</feature>
<reference evidence="4 5" key="1">
    <citation type="journal article" date="2024" name="Ann. Entomol. Soc. Am.">
        <title>Genomic analyses of the southern and eastern yellowjacket wasps (Hymenoptera: Vespidae) reveal evolutionary signatures of social life.</title>
        <authorList>
            <person name="Catto M.A."/>
            <person name="Caine P.B."/>
            <person name="Orr S.E."/>
            <person name="Hunt B.G."/>
            <person name="Goodisman M.A.D."/>
        </authorList>
    </citation>
    <scope>NUCLEOTIDE SEQUENCE [LARGE SCALE GENOMIC DNA]</scope>
    <source>
        <strain evidence="4">233</strain>
        <tissue evidence="4">Head and thorax</tissue>
    </source>
</reference>